<feature type="compositionally biased region" description="Low complexity" evidence="1">
    <location>
        <begin position="73"/>
        <end position="95"/>
    </location>
</feature>
<feature type="compositionally biased region" description="Polar residues" evidence="1">
    <location>
        <begin position="1"/>
        <end position="12"/>
    </location>
</feature>
<keyword evidence="3" id="KW-1185">Reference proteome</keyword>
<dbReference type="Proteomes" id="UP000266841">
    <property type="component" value="Unassembled WGS sequence"/>
</dbReference>
<name>K0RH77_THAOC</name>
<sequence length="261" mass="27154">LARQETLSSETGGSCFRFEGVHSDDVPDGGAPADDDDAGEGGHADAGPDGQGRGAGAHANASADPVGEGLRGDGAAPADAGAAPAAGDGDRPMAPLLVGPQPCPRPAEVDDFGLLQARDRASPAELLRNPYAAVDHLSLLACIGGEGHSFHSFFVVREPWRNLQVAWAEVFGGVHRAVNRLLDEQLMGSRCPQRDVDLERAIKMSFLMPNLIWRKPPSSSGTKAGSSDAVHLPPTAQHGLQDGHCWARAGLRARCARGQGA</sequence>
<gene>
    <name evidence="2" type="ORF">THAOC_32974</name>
</gene>
<dbReference type="AlphaFoldDB" id="K0RH77"/>
<proteinExistence type="predicted"/>
<protein>
    <submittedName>
        <fullName evidence="2">Uncharacterized protein</fullName>
    </submittedName>
</protein>
<reference evidence="2 3" key="1">
    <citation type="journal article" date="2012" name="Genome Biol.">
        <title>Genome and low-iron response of an oceanic diatom adapted to chronic iron limitation.</title>
        <authorList>
            <person name="Lommer M."/>
            <person name="Specht M."/>
            <person name="Roy A.S."/>
            <person name="Kraemer L."/>
            <person name="Andreson R."/>
            <person name="Gutowska M.A."/>
            <person name="Wolf J."/>
            <person name="Bergner S.V."/>
            <person name="Schilhabel M.B."/>
            <person name="Klostermeier U.C."/>
            <person name="Beiko R.G."/>
            <person name="Rosenstiel P."/>
            <person name="Hippler M."/>
            <person name="Laroche J."/>
        </authorList>
    </citation>
    <scope>NUCLEOTIDE SEQUENCE [LARGE SCALE GENOMIC DNA]</scope>
    <source>
        <strain evidence="2 3">CCMP1005</strain>
    </source>
</reference>
<evidence type="ECO:0000313" key="3">
    <source>
        <dbReference type="Proteomes" id="UP000266841"/>
    </source>
</evidence>
<comment type="caution">
    <text evidence="2">The sequence shown here is derived from an EMBL/GenBank/DDBJ whole genome shotgun (WGS) entry which is preliminary data.</text>
</comment>
<evidence type="ECO:0000313" key="2">
    <source>
        <dbReference type="EMBL" id="EJK48246.1"/>
    </source>
</evidence>
<dbReference type="EMBL" id="AGNL01046089">
    <property type="protein sequence ID" value="EJK48246.1"/>
    <property type="molecule type" value="Genomic_DNA"/>
</dbReference>
<accession>K0RH77</accession>
<feature type="non-terminal residue" evidence="2">
    <location>
        <position position="1"/>
    </location>
</feature>
<feature type="region of interest" description="Disordered" evidence="1">
    <location>
        <begin position="1"/>
        <end position="105"/>
    </location>
</feature>
<organism evidence="2 3">
    <name type="scientific">Thalassiosira oceanica</name>
    <name type="common">Marine diatom</name>
    <dbReference type="NCBI Taxonomy" id="159749"/>
    <lineage>
        <taxon>Eukaryota</taxon>
        <taxon>Sar</taxon>
        <taxon>Stramenopiles</taxon>
        <taxon>Ochrophyta</taxon>
        <taxon>Bacillariophyta</taxon>
        <taxon>Coscinodiscophyceae</taxon>
        <taxon>Thalassiosirophycidae</taxon>
        <taxon>Thalassiosirales</taxon>
        <taxon>Thalassiosiraceae</taxon>
        <taxon>Thalassiosira</taxon>
    </lineage>
</organism>
<evidence type="ECO:0000256" key="1">
    <source>
        <dbReference type="SAM" id="MobiDB-lite"/>
    </source>
</evidence>